<dbReference type="GO" id="GO:0003677">
    <property type="term" value="F:DNA binding"/>
    <property type="evidence" value="ECO:0007669"/>
    <property type="project" value="InterPro"/>
</dbReference>
<dbReference type="RefSeq" id="WP_189567831.1">
    <property type="nucleotide sequence ID" value="NZ_BMXI01000003.1"/>
</dbReference>
<dbReference type="Pfam" id="PF01381">
    <property type="entry name" value="HTH_3"/>
    <property type="match status" value="1"/>
</dbReference>
<accession>A0A918TFS6</accession>
<reference evidence="2" key="2">
    <citation type="submission" date="2020-09" db="EMBL/GenBank/DDBJ databases">
        <authorList>
            <person name="Sun Q."/>
            <person name="Kim S."/>
        </authorList>
    </citation>
    <scope>NUCLEOTIDE SEQUENCE</scope>
    <source>
        <strain evidence="2">KCTC 12988</strain>
    </source>
</reference>
<dbReference type="Proteomes" id="UP000644507">
    <property type="component" value="Unassembled WGS sequence"/>
</dbReference>
<evidence type="ECO:0000259" key="1">
    <source>
        <dbReference type="PROSITE" id="PS50943"/>
    </source>
</evidence>
<gene>
    <name evidence="2" type="ORF">GCM10007100_09550</name>
</gene>
<dbReference type="PROSITE" id="PS50943">
    <property type="entry name" value="HTH_CROC1"/>
    <property type="match status" value="1"/>
</dbReference>
<organism evidence="2 3">
    <name type="scientific">Roseibacillus persicicus</name>
    <dbReference type="NCBI Taxonomy" id="454148"/>
    <lineage>
        <taxon>Bacteria</taxon>
        <taxon>Pseudomonadati</taxon>
        <taxon>Verrucomicrobiota</taxon>
        <taxon>Verrucomicrobiia</taxon>
        <taxon>Verrucomicrobiales</taxon>
        <taxon>Verrucomicrobiaceae</taxon>
        <taxon>Roseibacillus</taxon>
    </lineage>
</organism>
<feature type="domain" description="HTH cro/C1-type" evidence="1">
    <location>
        <begin position="13"/>
        <end position="69"/>
    </location>
</feature>
<protein>
    <recommendedName>
        <fullName evidence="1">HTH cro/C1-type domain-containing protein</fullName>
    </recommendedName>
</protein>
<sequence length="80" mass="9254">MRIRTSEQIGQLIHRERRQRQWTQQQLADKAMVGREWIIAVEKGKNNPQLDLLLRTLTALNLGVQITSLPKNPLDEVLSP</sequence>
<dbReference type="Gene3D" id="1.10.260.40">
    <property type="entry name" value="lambda repressor-like DNA-binding domains"/>
    <property type="match status" value="1"/>
</dbReference>
<dbReference type="InterPro" id="IPR010982">
    <property type="entry name" value="Lambda_DNA-bd_dom_sf"/>
</dbReference>
<keyword evidence="3" id="KW-1185">Reference proteome</keyword>
<dbReference type="EMBL" id="BMXI01000003">
    <property type="protein sequence ID" value="GHC46122.1"/>
    <property type="molecule type" value="Genomic_DNA"/>
</dbReference>
<dbReference type="SUPFAM" id="SSF47413">
    <property type="entry name" value="lambda repressor-like DNA-binding domains"/>
    <property type="match status" value="1"/>
</dbReference>
<evidence type="ECO:0000313" key="3">
    <source>
        <dbReference type="Proteomes" id="UP000644507"/>
    </source>
</evidence>
<comment type="caution">
    <text evidence="2">The sequence shown here is derived from an EMBL/GenBank/DDBJ whole genome shotgun (WGS) entry which is preliminary data.</text>
</comment>
<evidence type="ECO:0000313" key="2">
    <source>
        <dbReference type="EMBL" id="GHC46122.1"/>
    </source>
</evidence>
<dbReference type="AlphaFoldDB" id="A0A918TFS6"/>
<reference evidence="2" key="1">
    <citation type="journal article" date="2014" name="Int. J. Syst. Evol. Microbiol.">
        <title>Complete genome sequence of Corynebacterium casei LMG S-19264T (=DSM 44701T), isolated from a smear-ripened cheese.</title>
        <authorList>
            <consortium name="US DOE Joint Genome Institute (JGI-PGF)"/>
            <person name="Walter F."/>
            <person name="Albersmeier A."/>
            <person name="Kalinowski J."/>
            <person name="Ruckert C."/>
        </authorList>
    </citation>
    <scope>NUCLEOTIDE SEQUENCE</scope>
    <source>
        <strain evidence="2">KCTC 12988</strain>
    </source>
</reference>
<dbReference type="InterPro" id="IPR001387">
    <property type="entry name" value="Cro/C1-type_HTH"/>
</dbReference>
<dbReference type="SMART" id="SM00530">
    <property type="entry name" value="HTH_XRE"/>
    <property type="match status" value="1"/>
</dbReference>
<proteinExistence type="predicted"/>
<name>A0A918TFS6_9BACT</name>